<dbReference type="AlphaFoldDB" id="A0A2P2P617"/>
<protein>
    <submittedName>
        <fullName evidence="1">Uncharacterized protein</fullName>
    </submittedName>
</protein>
<name>A0A2P2P617_RHIMU</name>
<accession>A0A2P2P617</accession>
<dbReference type="EMBL" id="GGEC01069708">
    <property type="protein sequence ID" value="MBX50192.1"/>
    <property type="molecule type" value="Transcribed_RNA"/>
</dbReference>
<organism evidence="1">
    <name type="scientific">Rhizophora mucronata</name>
    <name type="common">Asiatic mangrove</name>
    <dbReference type="NCBI Taxonomy" id="61149"/>
    <lineage>
        <taxon>Eukaryota</taxon>
        <taxon>Viridiplantae</taxon>
        <taxon>Streptophyta</taxon>
        <taxon>Embryophyta</taxon>
        <taxon>Tracheophyta</taxon>
        <taxon>Spermatophyta</taxon>
        <taxon>Magnoliopsida</taxon>
        <taxon>eudicotyledons</taxon>
        <taxon>Gunneridae</taxon>
        <taxon>Pentapetalae</taxon>
        <taxon>rosids</taxon>
        <taxon>fabids</taxon>
        <taxon>Malpighiales</taxon>
        <taxon>Rhizophoraceae</taxon>
        <taxon>Rhizophora</taxon>
    </lineage>
</organism>
<reference evidence="1" key="1">
    <citation type="submission" date="2018-02" db="EMBL/GenBank/DDBJ databases">
        <title>Rhizophora mucronata_Transcriptome.</title>
        <authorList>
            <person name="Meera S.P."/>
            <person name="Sreeshan A."/>
            <person name="Augustine A."/>
        </authorList>
    </citation>
    <scope>NUCLEOTIDE SEQUENCE</scope>
    <source>
        <tissue evidence="1">Leaf</tissue>
    </source>
</reference>
<evidence type="ECO:0000313" key="1">
    <source>
        <dbReference type="EMBL" id="MBX50192.1"/>
    </source>
</evidence>
<sequence length="24" mass="2651">MVQNGLQICWSCGFGCYLSPIALF</sequence>
<proteinExistence type="predicted"/>